<dbReference type="RefSeq" id="WP_310281102.1">
    <property type="nucleotide sequence ID" value="NZ_JAVDWR010000020.1"/>
</dbReference>
<dbReference type="InterPro" id="IPR050250">
    <property type="entry name" value="Macrolide_Exporter_MacB"/>
</dbReference>
<keyword evidence="5 6" id="KW-0472">Membrane</keyword>
<comment type="subcellular location">
    <subcellularLocation>
        <location evidence="1">Cell membrane</location>
        <topology evidence="1">Multi-pass membrane protein</topology>
    </subcellularLocation>
</comment>
<evidence type="ECO:0000259" key="7">
    <source>
        <dbReference type="Pfam" id="PF02687"/>
    </source>
</evidence>
<keyword evidence="10" id="KW-1185">Reference proteome</keyword>
<dbReference type="PANTHER" id="PTHR30572">
    <property type="entry name" value="MEMBRANE COMPONENT OF TRANSPORTER-RELATED"/>
    <property type="match status" value="1"/>
</dbReference>
<feature type="transmembrane region" description="Helical" evidence="6">
    <location>
        <begin position="354"/>
        <end position="378"/>
    </location>
</feature>
<evidence type="ECO:0000256" key="5">
    <source>
        <dbReference type="ARBA" id="ARBA00023136"/>
    </source>
</evidence>
<keyword evidence="4 6" id="KW-1133">Transmembrane helix</keyword>
<dbReference type="InterPro" id="IPR003838">
    <property type="entry name" value="ABC3_permease_C"/>
</dbReference>
<evidence type="ECO:0000256" key="6">
    <source>
        <dbReference type="SAM" id="Phobius"/>
    </source>
</evidence>
<evidence type="ECO:0000256" key="1">
    <source>
        <dbReference type="ARBA" id="ARBA00004651"/>
    </source>
</evidence>
<evidence type="ECO:0000256" key="2">
    <source>
        <dbReference type="ARBA" id="ARBA00022475"/>
    </source>
</evidence>
<keyword evidence="3 6" id="KW-0812">Transmembrane</keyword>
<feature type="transmembrane region" description="Helical" evidence="6">
    <location>
        <begin position="315"/>
        <end position="334"/>
    </location>
</feature>
<dbReference type="InterPro" id="IPR025857">
    <property type="entry name" value="MacB_PCD"/>
</dbReference>
<reference evidence="9 10" key="1">
    <citation type="submission" date="2023-07" db="EMBL/GenBank/DDBJ databases">
        <title>Sorghum-associated microbial communities from plants grown in Nebraska, USA.</title>
        <authorList>
            <person name="Schachtman D."/>
        </authorList>
    </citation>
    <scope>NUCLEOTIDE SEQUENCE [LARGE SCALE GENOMIC DNA]</scope>
    <source>
        <strain evidence="9 10">4138</strain>
    </source>
</reference>
<evidence type="ECO:0000313" key="9">
    <source>
        <dbReference type="EMBL" id="MDR7122684.1"/>
    </source>
</evidence>
<accession>A0ABU1W3X5</accession>
<organism evidence="9 10">
    <name type="scientific">Rheinheimera soli</name>
    <dbReference type="NCBI Taxonomy" id="443616"/>
    <lineage>
        <taxon>Bacteria</taxon>
        <taxon>Pseudomonadati</taxon>
        <taxon>Pseudomonadota</taxon>
        <taxon>Gammaproteobacteria</taxon>
        <taxon>Chromatiales</taxon>
        <taxon>Chromatiaceae</taxon>
        <taxon>Rheinheimera</taxon>
    </lineage>
</organism>
<dbReference type="PANTHER" id="PTHR30572:SF18">
    <property type="entry name" value="ABC-TYPE MACROLIDE FAMILY EXPORT SYSTEM PERMEASE COMPONENT 2"/>
    <property type="match status" value="1"/>
</dbReference>
<evidence type="ECO:0000256" key="3">
    <source>
        <dbReference type="ARBA" id="ARBA00022692"/>
    </source>
</evidence>
<feature type="domain" description="MacB-like periplasmic core" evidence="8">
    <location>
        <begin position="20"/>
        <end position="222"/>
    </location>
</feature>
<feature type="transmembrane region" description="Helical" evidence="6">
    <location>
        <begin position="399"/>
        <end position="422"/>
    </location>
</feature>
<dbReference type="EMBL" id="JAVDWR010000020">
    <property type="protein sequence ID" value="MDR7122684.1"/>
    <property type="molecule type" value="Genomic_DNA"/>
</dbReference>
<proteinExistence type="predicted"/>
<feature type="domain" description="ABC3 transporter permease C-terminal" evidence="7">
    <location>
        <begin position="312"/>
        <end position="429"/>
    </location>
</feature>
<sequence length="436" mass="48799">MFSYYVKLAYLSCKRTWGMTLLMVCAIGLGIGASMTTITVNYLMSANPIPQKSEQLFFVQMDAWQPNNPYNDDGDAPTQLTYRDGTYLWQAQKAKRQTIQSGMAAVIEPADKEVLPFMVQGRANSADFFPMFDVPFLYGTGWDHQADLKKERVIVINAELNERLFGGKDSTGQTVRMAGEDYKVTGVIDRWNPKPKFYDISTGAFNDVEEVFVPFSLITEQKFSRSGNTNCWKPTGSGFQAFLDSECIWLQLWVELPTEQDKEAYFSFMNAYAKEQHQYGRFARTDNNKLRDVMQWLENQQVVADDANMMMAMSLMFLLVCLLNTVGLLLAKFLGKASEIGVRQALGASRNDLFIQHLIESGCIGLAGGLLGLVLAILGLEAIKVMYGDWIRDLAQLDLTLVAMAIGLAIVSALLAGLYPTWRACQVQPSVQLKSQ</sequence>
<dbReference type="Pfam" id="PF02687">
    <property type="entry name" value="FtsX"/>
    <property type="match status" value="1"/>
</dbReference>
<gene>
    <name evidence="9" type="ORF">J2W69_003661</name>
</gene>
<dbReference type="Pfam" id="PF12704">
    <property type="entry name" value="MacB_PCD"/>
    <property type="match status" value="1"/>
</dbReference>
<dbReference type="Proteomes" id="UP001257909">
    <property type="component" value="Unassembled WGS sequence"/>
</dbReference>
<evidence type="ECO:0000259" key="8">
    <source>
        <dbReference type="Pfam" id="PF12704"/>
    </source>
</evidence>
<keyword evidence="2" id="KW-1003">Cell membrane</keyword>
<comment type="caution">
    <text evidence="9">The sequence shown here is derived from an EMBL/GenBank/DDBJ whole genome shotgun (WGS) entry which is preliminary data.</text>
</comment>
<feature type="transmembrane region" description="Helical" evidence="6">
    <location>
        <begin position="20"/>
        <end position="43"/>
    </location>
</feature>
<protein>
    <submittedName>
        <fullName evidence="9">ABC transport system permease protein</fullName>
    </submittedName>
</protein>
<evidence type="ECO:0000256" key="4">
    <source>
        <dbReference type="ARBA" id="ARBA00022989"/>
    </source>
</evidence>
<name>A0ABU1W3X5_9GAMM</name>
<evidence type="ECO:0000313" key="10">
    <source>
        <dbReference type="Proteomes" id="UP001257909"/>
    </source>
</evidence>